<proteinExistence type="predicted"/>
<feature type="compositionally biased region" description="Basic residues" evidence="1">
    <location>
        <begin position="66"/>
        <end position="79"/>
    </location>
</feature>
<feature type="region of interest" description="Disordered" evidence="1">
    <location>
        <begin position="1"/>
        <end position="112"/>
    </location>
</feature>
<feature type="region of interest" description="Disordered" evidence="1">
    <location>
        <begin position="406"/>
        <end position="510"/>
    </location>
</feature>
<feature type="region of interest" description="Disordered" evidence="1">
    <location>
        <begin position="708"/>
        <end position="733"/>
    </location>
</feature>
<comment type="caution">
    <text evidence="2">The sequence shown here is derived from an EMBL/GenBank/DDBJ whole genome shotgun (WGS) entry which is preliminary data.</text>
</comment>
<accession>A0ABD3R3Y8</accession>
<feature type="region of interest" description="Disordered" evidence="1">
    <location>
        <begin position="851"/>
        <end position="940"/>
    </location>
</feature>
<feature type="compositionally biased region" description="Basic and acidic residues" evidence="1">
    <location>
        <begin position="870"/>
        <end position="897"/>
    </location>
</feature>
<feature type="compositionally biased region" description="Polar residues" evidence="1">
    <location>
        <begin position="851"/>
        <end position="862"/>
    </location>
</feature>
<feature type="region of interest" description="Disordered" evidence="1">
    <location>
        <begin position="654"/>
        <end position="673"/>
    </location>
</feature>
<feature type="region of interest" description="Disordered" evidence="1">
    <location>
        <begin position="1078"/>
        <end position="1206"/>
    </location>
</feature>
<feature type="compositionally biased region" description="Basic and acidic residues" evidence="1">
    <location>
        <begin position="421"/>
        <end position="432"/>
    </location>
</feature>
<feature type="compositionally biased region" description="Polar residues" evidence="1">
    <location>
        <begin position="499"/>
        <end position="508"/>
    </location>
</feature>
<feature type="compositionally biased region" description="Polar residues" evidence="1">
    <location>
        <begin position="1111"/>
        <end position="1126"/>
    </location>
</feature>
<feature type="compositionally biased region" description="Basic and acidic residues" evidence="1">
    <location>
        <begin position="1"/>
        <end position="10"/>
    </location>
</feature>
<feature type="compositionally biased region" description="Polar residues" evidence="1">
    <location>
        <begin position="1252"/>
        <end position="1266"/>
    </location>
</feature>
<evidence type="ECO:0000313" key="3">
    <source>
        <dbReference type="Proteomes" id="UP001530377"/>
    </source>
</evidence>
<reference evidence="2 3" key="1">
    <citation type="submission" date="2024-10" db="EMBL/GenBank/DDBJ databases">
        <title>Updated reference genomes for cyclostephanoid diatoms.</title>
        <authorList>
            <person name="Roberts W.R."/>
            <person name="Alverson A.J."/>
        </authorList>
    </citation>
    <scope>NUCLEOTIDE SEQUENCE [LARGE SCALE GENOMIC DNA]</scope>
    <source>
        <strain evidence="2 3">AJA228-03</strain>
    </source>
</reference>
<gene>
    <name evidence="2" type="ORF">ACHAXA_011555</name>
</gene>
<feature type="compositionally biased region" description="Basic and acidic residues" evidence="1">
    <location>
        <begin position="590"/>
        <end position="599"/>
    </location>
</feature>
<dbReference type="EMBL" id="JALLPB020000630">
    <property type="protein sequence ID" value="KAL3807424.1"/>
    <property type="molecule type" value="Genomic_DNA"/>
</dbReference>
<feature type="compositionally biased region" description="Polar residues" evidence="1">
    <location>
        <begin position="654"/>
        <end position="664"/>
    </location>
</feature>
<feature type="compositionally biased region" description="Low complexity" evidence="1">
    <location>
        <begin position="447"/>
        <end position="460"/>
    </location>
</feature>
<evidence type="ECO:0000256" key="1">
    <source>
        <dbReference type="SAM" id="MobiDB-lite"/>
    </source>
</evidence>
<feature type="region of interest" description="Disordered" evidence="1">
    <location>
        <begin position="575"/>
        <end position="600"/>
    </location>
</feature>
<feature type="compositionally biased region" description="Basic and acidic residues" evidence="1">
    <location>
        <begin position="1365"/>
        <end position="1384"/>
    </location>
</feature>
<keyword evidence="3" id="KW-1185">Reference proteome</keyword>
<dbReference type="Proteomes" id="UP001530377">
    <property type="component" value="Unassembled WGS sequence"/>
</dbReference>
<name>A0ABD3R3Y8_9STRA</name>
<feature type="compositionally biased region" description="Basic and acidic residues" evidence="1">
    <location>
        <begin position="1188"/>
        <end position="1197"/>
    </location>
</feature>
<feature type="compositionally biased region" description="Low complexity" evidence="1">
    <location>
        <begin position="484"/>
        <end position="498"/>
    </location>
</feature>
<feature type="compositionally biased region" description="Polar residues" evidence="1">
    <location>
        <begin position="406"/>
        <end position="420"/>
    </location>
</feature>
<feature type="region of interest" description="Disordered" evidence="1">
    <location>
        <begin position="1350"/>
        <end position="1392"/>
    </location>
</feature>
<organism evidence="2 3">
    <name type="scientific">Cyclostephanos tholiformis</name>
    <dbReference type="NCBI Taxonomy" id="382380"/>
    <lineage>
        <taxon>Eukaryota</taxon>
        <taxon>Sar</taxon>
        <taxon>Stramenopiles</taxon>
        <taxon>Ochrophyta</taxon>
        <taxon>Bacillariophyta</taxon>
        <taxon>Coscinodiscophyceae</taxon>
        <taxon>Thalassiosirophycidae</taxon>
        <taxon>Stephanodiscales</taxon>
        <taxon>Stephanodiscaceae</taxon>
        <taxon>Cyclostephanos</taxon>
    </lineage>
</organism>
<feature type="region of interest" description="Disordered" evidence="1">
    <location>
        <begin position="1243"/>
        <end position="1266"/>
    </location>
</feature>
<protein>
    <submittedName>
        <fullName evidence="2">Uncharacterized protein</fullName>
    </submittedName>
</protein>
<sequence>MWPVPHRGENGFESSMGGGYDALISPHSASARDDGDERRRTTSASMGRGNDDGNARSDAGGGRHSISMRRSRSTGKHRAATTCTMNGTNDDDPPPLPGDAGASRGGGGFLGGILRRRRRIPLDRAGDGNRPAHEKTHENVCDYCRRTVRGKTREQMFRRLEYAYCSTDCTKRHHQALDAEDVAATGQVGTTAEASYDGALVTHNNITPGINFDVNGFGSPPITPSAALLHHHKQVGTHYHQRGRIDTNGNEKHFFPTNVPSNQMDFIPSDEKLNSNDENDDSVETDYCTTFSTGTSSVIPGPGGHAAISNIRSGKYRHGTSNESRDYNDELARQLRLAAREDELTSKERAYQRQKIVTARYDAADSSSGAFGTPGTYSSLSSNATASGYSDMNVGESSPGYYAQQLTNSGAIGSSNNTAYKNDRHNSSSDGRKNRRHHPSVKPNECSTPTESTQSLSSSSHGGFSNLDIESLNAGLLQQRGTASSQPNNSKNSSFSPPRQSNVDSDNINDGGDFIVEAVSMDSWEINSKQSNSGLSRAFEELSGWTTGGMIRDDAKTPRVGNHRNNFGWHSDDAHDCRGSSNANNADPGQWRDVEDERNPASYEGQKVIYSTYNKNYARHVSSLSDTSLHAIDEDRPADLSFELLAQKRGLRPTNASQSFNGKSPSIKKSPRMDHAVEDVVSVVSYYDDPSFDMFSLATNDTMTTMSTIGPIQKHQRGRTSSKSTSKSSGADRELMLKRTIKTKAKGSNIIVQRHQHTKSDPPGILIDDIVKDGIQRRQQRFYNNRRDPSRDPSHGVDPEGIQQLMENHENVKEEKFRIKANVMGDVHLPQNGDQHRLSLRGISTSDSIHQYSQRLQPQDPFSTGIDPSVHGKEPDDKQQSMHLENEEEKKLIDEHGNQNSHSSQRHDQERQHVPDFENPQMGSKPAEIRQRQKQQSYSQYDSHLWQDYEHFTENLENSPPQLRPSRQEWQFQENGHADMNVAQGHKQVYENEDGQFDRDESGGFNVADIEYSISEKDDNYSKLTGELEDEPSVRGDDDTATNTLDTVDLVTEVKRVWRHVQRYEKKKHLKKQLKRQYLSNNHGEGDVPIDDNYLSNVDQDGNKDEMQGNDPVTMNSKSLQSSQVCTPLKYKNDDCSKVSDITPSPLPQEKTGYGRGRASDRPPMTPTDGRLGSHIRSTSSHSRAHTPHRDSAEMDSTHAMASQASTCASTEKDVVFLNEGVDEFYEGRVKQRMKQYQHRNAGTTMAHHSRPTTSPAQSQLPTRSGQTRTQFVNGAQRTTPHTLGKYPAHSVENGYVLTQEEHNELLSQPYDMTKVKSTGTSITHATQQASNVSTAPHVLRSEMARKFMKQRQGVKSNAAAAPKPQEDYQRQNYRRFDRIEHTTRGNGYSNR</sequence>
<feature type="compositionally biased region" description="Basic and acidic residues" evidence="1">
    <location>
        <begin position="30"/>
        <end position="40"/>
    </location>
</feature>
<feature type="compositionally biased region" description="Basic and acidic residues" evidence="1">
    <location>
        <begin position="905"/>
        <end position="916"/>
    </location>
</feature>
<evidence type="ECO:0000313" key="2">
    <source>
        <dbReference type="EMBL" id="KAL3807424.1"/>
    </source>
</evidence>